<evidence type="ECO:0000313" key="8">
    <source>
        <dbReference type="EMBL" id="SPF48446.1"/>
    </source>
</evidence>
<dbReference type="AlphaFoldDB" id="A0A2U3L997"/>
<gene>
    <name evidence="8" type="ORF">SBA1_850001</name>
</gene>
<dbReference type="CDD" id="cd14014">
    <property type="entry name" value="STKc_PknB_like"/>
    <property type="match status" value="1"/>
</dbReference>
<dbReference type="Gene3D" id="3.30.200.20">
    <property type="entry name" value="Phosphorylase Kinase, domain 1"/>
    <property type="match status" value="1"/>
</dbReference>
<dbReference type="EMBL" id="OMOD01000183">
    <property type="protein sequence ID" value="SPF48446.1"/>
    <property type="molecule type" value="Genomic_DNA"/>
</dbReference>
<evidence type="ECO:0000313" key="9">
    <source>
        <dbReference type="Proteomes" id="UP000238701"/>
    </source>
</evidence>
<dbReference type="PROSITE" id="PS00108">
    <property type="entry name" value="PROTEIN_KINASE_ST"/>
    <property type="match status" value="1"/>
</dbReference>
<keyword evidence="1" id="KW-0808">Transferase</keyword>
<sequence>MALTSGTKLGPYEIESPLGAGGMGEVYRARDTRLERTVAIKVLNAQLVASSELRARFEREAKIISQLQHPNICVLHDVGNEGPIDYLVMEFLQGESLAERLRKGPLASEEVLRIAIEIADALEKAHRAGVVHRDLKPGNVMLTKSGAKLLDFGLAKPFGATVASGTGSGRLPSVFAAALTQTMPSPSPATPLSTAGAVIGTVQYMLPEQIQGIEADARSDIFSFGVMLFEMVTGKRTFEGKTQASIVGQILAVDPPSVSILRPETPRGLDRVISLCLDKDPDERIQTAHDLKLQLQAIAEAPLTATQAPTVAPTRRAWLPWAAAGVLALATIAFALAYLQSLRAPRVSVHSYILPPEKATFLLTGNTAGPPVLSPDGLRLAFVAKNADGKQMLWIRPLNSAIAQPMSGTESATYPFWSADSRYVGFFAAAKLNKVDASGGPPQALCDAPSGRGGTWNNTGIIVFAPDTNAGLARVDAAGGTRVALSTLDAKETSHRWPDFLPDGNHFLYFAHGATSADSGIYLAALDSKERKLLLRNDSNALYAAPGYLLFVRDNTLMAQRLNLRSLALEGEAKPVADHVAVNTDTWRSILTASANGELLYQHGAAGGGSQLVWYDASGKPGEPVLPETADYYGPMLSPDAGKLAFALETNGIADIWVVDLARHTKTRITFGPMYSSNPLWWPDGKSIVFSYGPSGGATDSLYRQNADGTGSKEKLLETPGITEFASSVSPDGRYISYMRRDPKSNTGFDIWALPMFPDKSGDQKPFPVVATNFADVTPAFSPDGKWLAYANNETGRMEVYIQPFPSGAGRWQVSTAGGTRPNWRKDGKELFFFSTDQQMMAVDVSQKGASLQLGTPHALFKATTVSVASGPYTVSADGKKFVMNTVLPQSVTEPLTLITNWPADLKQ</sequence>
<keyword evidence="6" id="KW-1133">Transmembrane helix</keyword>
<accession>A0A2U3L997</accession>
<evidence type="ECO:0000256" key="2">
    <source>
        <dbReference type="ARBA" id="ARBA00022741"/>
    </source>
</evidence>
<dbReference type="GO" id="GO:0005524">
    <property type="term" value="F:ATP binding"/>
    <property type="evidence" value="ECO:0007669"/>
    <property type="project" value="UniProtKB-UniRule"/>
</dbReference>
<evidence type="ECO:0000259" key="7">
    <source>
        <dbReference type="PROSITE" id="PS50011"/>
    </source>
</evidence>
<feature type="binding site" evidence="5">
    <location>
        <position position="41"/>
    </location>
    <ligand>
        <name>ATP</name>
        <dbReference type="ChEBI" id="CHEBI:30616"/>
    </ligand>
</feature>
<dbReference type="SUPFAM" id="SSF56112">
    <property type="entry name" value="Protein kinase-like (PK-like)"/>
    <property type="match status" value="1"/>
</dbReference>
<dbReference type="InterPro" id="IPR008271">
    <property type="entry name" value="Ser/Thr_kinase_AS"/>
</dbReference>
<dbReference type="InterPro" id="IPR000719">
    <property type="entry name" value="Prot_kinase_dom"/>
</dbReference>
<proteinExistence type="predicted"/>
<dbReference type="Pfam" id="PF07676">
    <property type="entry name" value="PD40"/>
    <property type="match status" value="3"/>
</dbReference>
<name>A0A2U3L997_9BACT</name>
<keyword evidence="6" id="KW-0472">Membrane</keyword>
<keyword evidence="8" id="KW-0723">Serine/threonine-protein kinase</keyword>
<dbReference type="Gene3D" id="2.120.10.30">
    <property type="entry name" value="TolB, C-terminal domain"/>
    <property type="match status" value="3"/>
</dbReference>
<keyword evidence="6" id="KW-0812">Transmembrane</keyword>
<dbReference type="Pfam" id="PF00069">
    <property type="entry name" value="Pkinase"/>
    <property type="match status" value="1"/>
</dbReference>
<dbReference type="PROSITE" id="PS00107">
    <property type="entry name" value="PROTEIN_KINASE_ATP"/>
    <property type="match status" value="1"/>
</dbReference>
<dbReference type="Proteomes" id="UP000238701">
    <property type="component" value="Unassembled WGS sequence"/>
</dbReference>
<evidence type="ECO:0000256" key="3">
    <source>
        <dbReference type="ARBA" id="ARBA00022777"/>
    </source>
</evidence>
<keyword evidence="2 5" id="KW-0547">Nucleotide-binding</keyword>
<dbReference type="GO" id="GO:0004674">
    <property type="term" value="F:protein serine/threonine kinase activity"/>
    <property type="evidence" value="ECO:0007669"/>
    <property type="project" value="UniProtKB-KW"/>
</dbReference>
<dbReference type="PROSITE" id="PS50011">
    <property type="entry name" value="PROTEIN_KINASE_DOM"/>
    <property type="match status" value="1"/>
</dbReference>
<dbReference type="OrthoDB" id="101360at2"/>
<dbReference type="SUPFAM" id="SSF82171">
    <property type="entry name" value="DPP6 N-terminal domain-like"/>
    <property type="match status" value="2"/>
</dbReference>
<dbReference type="PANTHER" id="PTHR43289:SF34">
    <property type="entry name" value="SERINE_THREONINE-PROTEIN KINASE YBDM-RELATED"/>
    <property type="match status" value="1"/>
</dbReference>
<evidence type="ECO:0000256" key="4">
    <source>
        <dbReference type="ARBA" id="ARBA00022840"/>
    </source>
</evidence>
<evidence type="ECO:0000256" key="1">
    <source>
        <dbReference type="ARBA" id="ARBA00022679"/>
    </source>
</evidence>
<dbReference type="InterPro" id="IPR011042">
    <property type="entry name" value="6-blade_b-propeller_TolB-like"/>
</dbReference>
<dbReference type="Gene3D" id="1.10.510.10">
    <property type="entry name" value="Transferase(Phosphotransferase) domain 1"/>
    <property type="match status" value="1"/>
</dbReference>
<dbReference type="SMART" id="SM00220">
    <property type="entry name" value="S_TKc"/>
    <property type="match status" value="1"/>
</dbReference>
<protein>
    <submittedName>
        <fullName evidence="8">Serine/threonine protein kinase</fullName>
    </submittedName>
</protein>
<feature type="transmembrane region" description="Helical" evidence="6">
    <location>
        <begin position="318"/>
        <end position="339"/>
    </location>
</feature>
<dbReference type="InterPro" id="IPR017441">
    <property type="entry name" value="Protein_kinase_ATP_BS"/>
</dbReference>
<feature type="domain" description="Protein kinase" evidence="7">
    <location>
        <begin position="12"/>
        <end position="298"/>
    </location>
</feature>
<dbReference type="InterPro" id="IPR011009">
    <property type="entry name" value="Kinase-like_dom_sf"/>
</dbReference>
<keyword evidence="4 5" id="KW-0067">ATP-binding</keyword>
<keyword evidence="3 8" id="KW-0418">Kinase</keyword>
<organism evidence="8 9">
    <name type="scientific">Candidatus Sulfotelmatobacter kueseliae</name>
    <dbReference type="NCBI Taxonomy" id="2042962"/>
    <lineage>
        <taxon>Bacteria</taxon>
        <taxon>Pseudomonadati</taxon>
        <taxon>Acidobacteriota</taxon>
        <taxon>Terriglobia</taxon>
        <taxon>Terriglobales</taxon>
        <taxon>Candidatus Korobacteraceae</taxon>
        <taxon>Candidatus Sulfotelmatobacter</taxon>
    </lineage>
</organism>
<evidence type="ECO:0000256" key="6">
    <source>
        <dbReference type="SAM" id="Phobius"/>
    </source>
</evidence>
<reference evidence="9" key="1">
    <citation type="submission" date="2018-02" db="EMBL/GenBank/DDBJ databases">
        <authorList>
            <person name="Hausmann B."/>
        </authorList>
    </citation>
    <scope>NUCLEOTIDE SEQUENCE [LARGE SCALE GENOMIC DNA]</scope>
    <source>
        <strain evidence="9">Peat soil MAG SbA1</strain>
    </source>
</reference>
<evidence type="ECO:0000256" key="5">
    <source>
        <dbReference type="PROSITE-ProRule" id="PRU10141"/>
    </source>
</evidence>
<dbReference type="InterPro" id="IPR011659">
    <property type="entry name" value="WD40"/>
</dbReference>
<dbReference type="PANTHER" id="PTHR43289">
    <property type="entry name" value="MITOGEN-ACTIVATED PROTEIN KINASE KINASE KINASE 20-RELATED"/>
    <property type="match status" value="1"/>
</dbReference>